<accession>A0A401T3P1</accession>
<dbReference type="SMART" id="SM00248">
    <property type="entry name" value="ANK"/>
    <property type="match status" value="3"/>
</dbReference>
<sequence>MRHASMLKIRNKYIIISSAAKILYITRAKHSKMDKKEQNGHQGEGGTIRIVEGNDREDLHHETLPCYNGDHNCNRNSFSHKTGKKEPAVEATPSNIVQIKCATLQINDQLQQVITLKVESTQEQKKDQMTPDLEVASTLDNEPVPLLLPEKSSTAYKYATTLTNRQRGNEISSLPANLDTLSIHQLAAQGDLPQLMSNLQQGSSLLNVADERGFTPLMWAAAFGEMAVVKFLLQMGADPHTLAKERESTLSLASIQGYSDIVQLLLDHGVDVNIYDWNGGTPLLYAVHGNHVRCVEALLAKGADLTMEADSGYSPMDLAVALGFKKVQQAIENHVLKLLQNNKE</sequence>
<feature type="repeat" description="ANK" evidence="5">
    <location>
        <begin position="245"/>
        <end position="277"/>
    </location>
</feature>
<evidence type="ECO:0000256" key="1">
    <source>
        <dbReference type="ARBA" id="ARBA00004496"/>
    </source>
</evidence>
<comment type="subcellular location">
    <subcellularLocation>
        <location evidence="1">Cytoplasm</location>
    </subcellularLocation>
</comment>
<dbReference type="InterPro" id="IPR036770">
    <property type="entry name" value="Ankyrin_rpt-contain_sf"/>
</dbReference>
<dbReference type="GO" id="GO:0045944">
    <property type="term" value="P:positive regulation of transcription by RNA polymerase II"/>
    <property type="evidence" value="ECO:0007669"/>
    <property type="project" value="TreeGrafter"/>
</dbReference>
<keyword evidence="2" id="KW-0963">Cytoplasm</keyword>
<dbReference type="PROSITE" id="PS50088">
    <property type="entry name" value="ANK_REPEAT"/>
    <property type="match status" value="3"/>
</dbReference>
<evidence type="ECO:0000256" key="4">
    <source>
        <dbReference type="ARBA" id="ARBA00023043"/>
    </source>
</evidence>
<dbReference type="AlphaFoldDB" id="A0A401T3P1"/>
<organism evidence="6 7">
    <name type="scientific">Chiloscyllium punctatum</name>
    <name type="common">Brownbanded bambooshark</name>
    <name type="synonym">Hemiscyllium punctatum</name>
    <dbReference type="NCBI Taxonomy" id="137246"/>
    <lineage>
        <taxon>Eukaryota</taxon>
        <taxon>Metazoa</taxon>
        <taxon>Chordata</taxon>
        <taxon>Craniata</taxon>
        <taxon>Vertebrata</taxon>
        <taxon>Chondrichthyes</taxon>
        <taxon>Elasmobranchii</taxon>
        <taxon>Galeomorphii</taxon>
        <taxon>Galeoidea</taxon>
        <taxon>Orectolobiformes</taxon>
        <taxon>Hemiscylliidae</taxon>
        <taxon>Chiloscyllium</taxon>
    </lineage>
</organism>
<evidence type="ECO:0000313" key="6">
    <source>
        <dbReference type="EMBL" id="GCC37283.1"/>
    </source>
</evidence>
<keyword evidence="3" id="KW-0677">Repeat</keyword>
<dbReference type="GO" id="GO:0005737">
    <property type="term" value="C:cytoplasm"/>
    <property type="evidence" value="ECO:0007669"/>
    <property type="project" value="UniProtKB-SubCell"/>
</dbReference>
<dbReference type="SUPFAM" id="SSF48403">
    <property type="entry name" value="Ankyrin repeat"/>
    <property type="match status" value="1"/>
</dbReference>
<proteinExistence type="predicted"/>
<feature type="repeat" description="ANK" evidence="5">
    <location>
        <begin position="278"/>
        <end position="310"/>
    </location>
</feature>
<dbReference type="PANTHER" id="PTHR24124:SF4">
    <property type="entry name" value="DNA-BINDING PROTEIN RFXANK"/>
    <property type="match status" value="1"/>
</dbReference>
<evidence type="ECO:0000256" key="2">
    <source>
        <dbReference type="ARBA" id="ARBA00022490"/>
    </source>
</evidence>
<keyword evidence="4 5" id="KW-0040">ANK repeat</keyword>
<dbReference type="Gene3D" id="1.25.40.20">
    <property type="entry name" value="Ankyrin repeat-containing domain"/>
    <property type="match status" value="1"/>
</dbReference>
<evidence type="ECO:0000313" key="7">
    <source>
        <dbReference type="Proteomes" id="UP000287033"/>
    </source>
</evidence>
<dbReference type="PROSITE" id="PS50297">
    <property type="entry name" value="ANK_REP_REGION"/>
    <property type="match status" value="3"/>
</dbReference>
<dbReference type="Pfam" id="PF12796">
    <property type="entry name" value="Ank_2"/>
    <property type="match status" value="1"/>
</dbReference>
<dbReference type="FunFam" id="1.25.40.20:FF:000031">
    <property type="entry name" value="Ankyrin repeat, family A (RFXANK-like), 2"/>
    <property type="match status" value="1"/>
</dbReference>
<evidence type="ECO:0000256" key="3">
    <source>
        <dbReference type="ARBA" id="ARBA00022737"/>
    </source>
</evidence>
<dbReference type="Proteomes" id="UP000287033">
    <property type="component" value="Unassembled WGS sequence"/>
</dbReference>
<comment type="caution">
    <text evidence="6">The sequence shown here is derived from an EMBL/GenBank/DDBJ whole genome shotgun (WGS) entry which is preliminary data.</text>
</comment>
<dbReference type="GO" id="GO:0005634">
    <property type="term" value="C:nucleus"/>
    <property type="evidence" value="ECO:0007669"/>
    <property type="project" value="TreeGrafter"/>
</dbReference>
<dbReference type="Pfam" id="PF00023">
    <property type="entry name" value="Ank"/>
    <property type="match status" value="1"/>
</dbReference>
<protein>
    <submittedName>
        <fullName evidence="6">Uncharacterized protein</fullName>
    </submittedName>
</protein>
<dbReference type="PANTHER" id="PTHR24124">
    <property type="entry name" value="ANKYRIN REPEAT FAMILY A"/>
    <property type="match status" value="1"/>
</dbReference>
<keyword evidence="7" id="KW-1185">Reference proteome</keyword>
<dbReference type="EMBL" id="BEZZ01000972">
    <property type="protein sequence ID" value="GCC37283.1"/>
    <property type="molecule type" value="Genomic_DNA"/>
</dbReference>
<dbReference type="OrthoDB" id="10251692at2759"/>
<gene>
    <name evidence="6" type="ORF">chiPu_0015786</name>
</gene>
<dbReference type="InterPro" id="IPR002110">
    <property type="entry name" value="Ankyrin_rpt"/>
</dbReference>
<name>A0A401T3P1_CHIPU</name>
<dbReference type="STRING" id="137246.A0A401T3P1"/>
<evidence type="ECO:0000256" key="5">
    <source>
        <dbReference type="PROSITE-ProRule" id="PRU00023"/>
    </source>
</evidence>
<dbReference type="OMA" id="KDQMTPD"/>
<dbReference type="PRINTS" id="PR01415">
    <property type="entry name" value="ANKYRIN"/>
</dbReference>
<reference evidence="6 7" key="1">
    <citation type="journal article" date="2018" name="Nat. Ecol. Evol.">
        <title>Shark genomes provide insights into elasmobranch evolution and the origin of vertebrates.</title>
        <authorList>
            <person name="Hara Y"/>
            <person name="Yamaguchi K"/>
            <person name="Onimaru K"/>
            <person name="Kadota M"/>
            <person name="Koyanagi M"/>
            <person name="Keeley SD"/>
            <person name="Tatsumi K"/>
            <person name="Tanaka K"/>
            <person name="Motone F"/>
            <person name="Kageyama Y"/>
            <person name="Nozu R"/>
            <person name="Adachi N"/>
            <person name="Nishimura O"/>
            <person name="Nakagawa R"/>
            <person name="Tanegashima C"/>
            <person name="Kiyatake I"/>
            <person name="Matsumoto R"/>
            <person name="Murakumo K"/>
            <person name="Nishida K"/>
            <person name="Terakita A"/>
            <person name="Kuratani S"/>
            <person name="Sato K"/>
            <person name="Hyodo S Kuraku.S."/>
        </authorList>
    </citation>
    <scope>NUCLEOTIDE SEQUENCE [LARGE SCALE GENOMIC DNA]</scope>
</reference>
<feature type="repeat" description="ANK" evidence="5">
    <location>
        <begin position="212"/>
        <end position="244"/>
    </location>
</feature>